<name>A0ABD2AIY5_VESSQ</name>
<keyword evidence="2" id="KW-1185">Reference proteome</keyword>
<reference evidence="1 2" key="1">
    <citation type="journal article" date="2024" name="Ann. Entomol. Soc. Am.">
        <title>Genomic analyses of the southern and eastern yellowjacket wasps (Hymenoptera: Vespidae) reveal evolutionary signatures of social life.</title>
        <authorList>
            <person name="Catto M.A."/>
            <person name="Caine P.B."/>
            <person name="Orr S.E."/>
            <person name="Hunt B.G."/>
            <person name="Goodisman M.A.D."/>
        </authorList>
    </citation>
    <scope>NUCLEOTIDE SEQUENCE [LARGE SCALE GENOMIC DNA]</scope>
    <source>
        <strain evidence="1">233</strain>
        <tissue evidence="1">Head and thorax</tissue>
    </source>
</reference>
<dbReference type="Proteomes" id="UP001607302">
    <property type="component" value="Unassembled WGS sequence"/>
</dbReference>
<dbReference type="AlphaFoldDB" id="A0ABD2AIY5"/>
<sequence length="102" mass="12341">MTFVPLLRLRRRNKNQSYSIVISHFQACYETGFLLNLTIIRTNEQILDDQPTYTFAWLLKNHPNYLKIDRNQNPIRLSYHDLCYIRETPILIPRVFEILYPK</sequence>
<protein>
    <submittedName>
        <fullName evidence="1">Uncharacterized protein</fullName>
    </submittedName>
</protein>
<comment type="caution">
    <text evidence="1">The sequence shown here is derived from an EMBL/GenBank/DDBJ whole genome shotgun (WGS) entry which is preliminary data.</text>
</comment>
<evidence type="ECO:0000313" key="1">
    <source>
        <dbReference type="EMBL" id="KAL2720574.1"/>
    </source>
</evidence>
<accession>A0ABD2AIY5</accession>
<organism evidence="1 2">
    <name type="scientific">Vespula squamosa</name>
    <name type="common">Southern yellow jacket</name>
    <name type="synonym">Wasp</name>
    <dbReference type="NCBI Taxonomy" id="30214"/>
    <lineage>
        <taxon>Eukaryota</taxon>
        <taxon>Metazoa</taxon>
        <taxon>Ecdysozoa</taxon>
        <taxon>Arthropoda</taxon>
        <taxon>Hexapoda</taxon>
        <taxon>Insecta</taxon>
        <taxon>Pterygota</taxon>
        <taxon>Neoptera</taxon>
        <taxon>Endopterygota</taxon>
        <taxon>Hymenoptera</taxon>
        <taxon>Apocrita</taxon>
        <taxon>Aculeata</taxon>
        <taxon>Vespoidea</taxon>
        <taxon>Vespidae</taxon>
        <taxon>Vespinae</taxon>
        <taxon>Vespula</taxon>
    </lineage>
</organism>
<proteinExistence type="predicted"/>
<evidence type="ECO:0000313" key="2">
    <source>
        <dbReference type="Proteomes" id="UP001607302"/>
    </source>
</evidence>
<gene>
    <name evidence="1" type="ORF">V1478_010150</name>
</gene>
<dbReference type="EMBL" id="JAUDFV010000146">
    <property type="protein sequence ID" value="KAL2720574.1"/>
    <property type="molecule type" value="Genomic_DNA"/>
</dbReference>